<reference evidence="2 3" key="1">
    <citation type="submission" date="2024-01" db="EMBL/GenBank/DDBJ databases">
        <title>A telomere-to-telomere, gap-free genome of sweet tea (Lithocarpus litseifolius).</title>
        <authorList>
            <person name="Zhou J."/>
        </authorList>
    </citation>
    <scope>NUCLEOTIDE SEQUENCE [LARGE SCALE GENOMIC DNA]</scope>
    <source>
        <strain evidence="2">Zhou-2022a</strain>
        <tissue evidence="2">Leaf</tissue>
    </source>
</reference>
<dbReference type="PANTHER" id="PTHR47074">
    <property type="entry name" value="BNAC02G40300D PROTEIN"/>
    <property type="match status" value="1"/>
</dbReference>
<feature type="domain" description="RNase H type-1" evidence="1">
    <location>
        <begin position="173"/>
        <end position="286"/>
    </location>
</feature>
<dbReference type="InterPro" id="IPR052929">
    <property type="entry name" value="RNase_H-like_EbsB-rel"/>
</dbReference>
<dbReference type="InterPro" id="IPR012337">
    <property type="entry name" value="RNaseH-like_sf"/>
</dbReference>
<accession>A0AAW2DZZ7</accession>
<dbReference type="InterPro" id="IPR002156">
    <property type="entry name" value="RNaseH_domain"/>
</dbReference>
<evidence type="ECO:0000259" key="1">
    <source>
        <dbReference type="Pfam" id="PF13456"/>
    </source>
</evidence>
<dbReference type="Gene3D" id="3.30.420.10">
    <property type="entry name" value="Ribonuclease H-like superfamily/Ribonuclease H"/>
    <property type="match status" value="1"/>
</dbReference>
<protein>
    <recommendedName>
        <fullName evidence="1">RNase H type-1 domain-containing protein</fullName>
    </recommendedName>
</protein>
<dbReference type="CDD" id="cd06222">
    <property type="entry name" value="RNase_H_like"/>
    <property type="match status" value="1"/>
</dbReference>
<organism evidence="2 3">
    <name type="scientific">Lithocarpus litseifolius</name>
    <dbReference type="NCBI Taxonomy" id="425828"/>
    <lineage>
        <taxon>Eukaryota</taxon>
        <taxon>Viridiplantae</taxon>
        <taxon>Streptophyta</taxon>
        <taxon>Embryophyta</taxon>
        <taxon>Tracheophyta</taxon>
        <taxon>Spermatophyta</taxon>
        <taxon>Magnoliopsida</taxon>
        <taxon>eudicotyledons</taxon>
        <taxon>Gunneridae</taxon>
        <taxon>Pentapetalae</taxon>
        <taxon>rosids</taxon>
        <taxon>fabids</taxon>
        <taxon>Fagales</taxon>
        <taxon>Fagaceae</taxon>
        <taxon>Lithocarpus</taxon>
    </lineage>
</organism>
<dbReference type="GO" id="GO:0003676">
    <property type="term" value="F:nucleic acid binding"/>
    <property type="evidence" value="ECO:0007669"/>
    <property type="project" value="InterPro"/>
</dbReference>
<dbReference type="Proteomes" id="UP001459277">
    <property type="component" value="Unassembled WGS sequence"/>
</dbReference>
<dbReference type="PANTHER" id="PTHR47074:SF48">
    <property type="entry name" value="POLYNUCLEOTIDYL TRANSFERASE, RIBONUCLEASE H-LIKE SUPERFAMILY PROTEIN"/>
    <property type="match status" value="1"/>
</dbReference>
<evidence type="ECO:0000313" key="2">
    <source>
        <dbReference type="EMBL" id="KAL0014915.1"/>
    </source>
</evidence>
<name>A0AAW2DZZ7_9ROSI</name>
<keyword evidence="3" id="KW-1185">Reference proteome</keyword>
<dbReference type="GO" id="GO:0004523">
    <property type="term" value="F:RNA-DNA hybrid ribonuclease activity"/>
    <property type="evidence" value="ECO:0007669"/>
    <property type="project" value="InterPro"/>
</dbReference>
<dbReference type="SUPFAM" id="SSF53098">
    <property type="entry name" value="Ribonuclease H-like"/>
    <property type="match status" value="1"/>
</dbReference>
<dbReference type="InterPro" id="IPR044730">
    <property type="entry name" value="RNase_H-like_dom_plant"/>
</dbReference>
<dbReference type="InterPro" id="IPR036397">
    <property type="entry name" value="RNaseH_sf"/>
</dbReference>
<evidence type="ECO:0000313" key="3">
    <source>
        <dbReference type="Proteomes" id="UP001459277"/>
    </source>
</evidence>
<proteinExistence type="predicted"/>
<dbReference type="AlphaFoldDB" id="A0AAW2DZZ7"/>
<dbReference type="Pfam" id="PF13456">
    <property type="entry name" value="RVT_3"/>
    <property type="match status" value="1"/>
</dbReference>
<comment type="caution">
    <text evidence="2">The sequence shown here is derived from an EMBL/GenBank/DDBJ whole genome shotgun (WGS) entry which is preliminary data.</text>
</comment>
<gene>
    <name evidence="2" type="ORF">SO802_001984</name>
</gene>
<dbReference type="EMBL" id="JAZDWU010000001">
    <property type="protein sequence ID" value="KAL0014915.1"/>
    <property type="molecule type" value="Genomic_DNA"/>
</dbReference>
<sequence length="314" mass="35392">MAKQLKLDDCKVGECSTQRAPSQIWTKIWKANVPNKIKVFAWRAGELLKRQLASFARAKRRQFYMLCGVVGLHKMSRQGVLHLVEEVLAKRTAEEIDLFWVTCWQIWHQRNTVSRGGVLHHPSRLNQRAMDYLREYHDARDHLVVTGTSPNEVTQAWQPPPCLLYKLNFDGGDSLGYGAVIRNDKGEVMVAVSAKGGAVSDSEEVEALACRKALEVTVDTSFMDLIIEGDNAAVMKIVAQFQQESYSRIGLIYEDIWCLLAGFNSVRVSCVRRSANNVAHVLAKHARLVENEIVWMEEDPPPAVEALYLDAILS</sequence>